<reference evidence="2" key="1">
    <citation type="journal article" date="2019" name="Int. J. Syst. Evol. Microbiol.">
        <title>The Global Catalogue of Microorganisms (GCM) 10K type strain sequencing project: providing services to taxonomists for standard genome sequencing and annotation.</title>
        <authorList>
            <consortium name="The Broad Institute Genomics Platform"/>
            <consortium name="The Broad Institute Genome Sequencing Center for Infectious Disease"/>
            <person name="Wu L."/>
            <person name="Ma J."/>
        </authorList>
    </citation>
    <scope>NUCLEOTIDE SEQUENCE [LARGE SCALE GENOMIC DNA]</scope>
    <source>
        <strain evidence="2">TBRC 5781</strain>
    </source>
</reference>
<evidence type="ECO:0000313" key="1">
    <source>
        <dbReference type="EMBL" id="MFC3967628.1"/>
    </source>
</evidence>
<keyword evidence="2" id="KW-1185">Reference proteome</keyword>
<protein>
    <submittedName>
        <fullName evidence="1">Uncharacterized protein</fullName>
    </submittedName>
</protein>
<evidence type="ECO:0000313" key="2">
    <source>
        <dbReference type="Proteomes" id="UP001595697"/>
    </source>
</evidence>
<dbReference type="RefSeq" id="WP_247262473.1">
    <property type="nucleotide sequence ID" value="NZ_JALJQZ010000052.1"/>
</dbReference>
<proteinExistence type="predicted"/>
<gene>
    <name evidence="1" type="ORF">ACFOVS_05730</name>
</gene>
<organism evidence="1 2">
    <name type="scientific">Rhizobium lemnae</name>
    <dbReference type="NCBI Taxonomy" id="1214924"/>
    <lineage>
        <taxon>Bacteria</taxon>
        <taxon>Pseudomonadati</taxon>
        <taxon>Pseudomonadota</taxon>
        <taxon>Alphaproteobacteria</taxon>
        <taxon>Hyphomicrobiales</taxon>
        <taxon>Rhizobiaceae</taxon>
        <taxon>Rhizobium/Agrobacterium group</taxon>
        <taxon>Rhizobium</taxon>
    </lineage>
</organism>
<dbReference type="Proteomes" id="UP001595697">
    <property type="component" value="Unassembled WGS sequence"/>
</dbReference>
<name>A0ABV8E5M5_9HYPH</name>
<sequence>MEVYILDVVVGFGRAAISRLASADVLLSMATLDGVLHAFPDVVEVVALASDMYFAISVACAAPTVPLGEDQPATLEFANAVLPTLLASVERFGSSCTQDHPDLRVTVAMTLVNASLAKIKLKEFEPVELLVHTVLAITDGNQEAGHRIIALNALKNYAVFAMLKDDVGTLEKALEFAFLNARPAIHDNYIAETLLEIIGNTMAFSQTGVRPVAPMLLAKVLDVPWPIDYLRVRQLLFGTVRNLLSSAKTELVELAIAEARANNVSPAVADFLEATWTRFDPRQPEDGPNGLITYIDVLRRAALGDALALPFASAVAEFWFFHRRTPTLANYPLPFSVLPEVDGVRIQLGEDHIGPDCWFFFRLWTDLNL</sequence>
<dbReference type="EMBL" id="JBHSBD010000022">
    <property type="protein sequence ID" value="MFC3967628.1"/>
    <property type="molecule type" value="Genomic_DNA"/>
</dbReference>
<accession>A0ABV8E5M5</accession>
<comment type="caution">
    <text evidence="1">The sequence shown here is derived from an EMBL/GenBank/DDBJ whole genome shotgun (WGS) entry which is preliminary data.</text>
</comment>